<name>A0A2V1DQS0_9PLEO</name>
<accession>A0A2V1DQS0</accession>
<dbReference type="AlphaFoldDB" id="A0A2V1DQS0"/>
<dbReference type="Proteomes" id="UP000244855">
    <property type="component" value="Unassembled WGS sequence"/>
</dbReference>
<evidence type="ECO:0000313" key="3">
    <source>
        <dbReference type="Proteomes" id="UP000244855"/>
    </source>
</evidence>
<organism evidence="2 3">
    <name type="scientific">Periconia macrospinosa</name>
    <dbReference type="NCBI Taxonomy" id="97972"/>
    <lineage>
        <taxon>Eukaryota</taxon>
        <taxon>Fungi</taxon>
        <taxon>Dikarya</taxon>
        <taxon>Ascomycota</taxon>
        <taxon>Pezizomycotina</taxon>
        <taxon>Dothideomycetes</taxon>
        <taxon>Pleosporomycetidae</taxon>
        <taxon>Pleosporales</taxon>
        <taxon>Massarineae</taxon>
        <taxon>Periconiaceae</taxon>
        <taxon>Periconia</taxon>
    </lineage>
</organism>
<protein>
    <submittedName>
        <fullName evidence="2">Uncharacterized protein</fullName>
    </submittedName>
</protein>
<sequence>MPTSPSESRVSTFGRSQVHGGSDLSSYLASKTTVQHSSIGYQDATQSLPNNDSAMQTQTSIQQRMAQAFTSLNSSVKTFHSHESELREITPWIDYDPQFALPLSDPSPPVRRITRDRAQQPGEESSRTGLSSIRALTLVRRDKKKDHKIHKNLPESSFANDSSTMNEARTLFAVHSRHPTTKHLDGAKDQVDGDYVFDSGKTLRRGNSSSPGFRSFGAQGQQVPELACDIFSMPDYSMRRSRTRRRNAISPIVSPANFYVSPTDTRKYINRDGTMGIQQREMGAEQPCEVLVNFHNPWPSSHSQKK</sequence>
<evidence type="ECO:0000313" key="2">
    <source>
        <dbReference type="EMBL" id="PVH99693.1"/>
    </source>
</evidence>
<dbReference type="EMBL" id="KZ805387">
    <property type="protein sequence ID" value="PVH99693.1"/>
    <property type="molecule type" value="Genomic_DNA"/>
</dbReference>
<evidence type="ECO:0000256" key="1">
    <source>
        <dbReference type="SAM" id="MobiDB-lite"/>
    </source>
</evidence>
<keyword evidence="3" id="KW-1185">Reference proteome</keyword>
<feature type="region of interest" description="Disordered" evidence="1">
    <location>
        <begin position="1"/>
        <end position="22"/>
    </location>
</feature>
<reference evidence="2 3" key="1">
    <citation type="journal article" date="2018" name="Sci. Rep.">
        <title>Comparative genomics provides insights into the lifestyle and reveals functional heterogeneity of dark septate endophytic fungi.</title>
        <authorList>
            <person name="Knapp D.G."/>
            <person name="Nemeth J.B."/>
            <person name="Barry K."/>
            <person name="Hainaut M."/>
            <person name="Henrissat B."/>
            <person name="Johnson J."/>
            <person name="Kuo A."/>
            <person name="Lim J.H.P."/>
            <person name="Lipzen A."/>
            <person name="Nolan M."/>
            <person name="Ohm R.A."/>
            <person name="Tamas L."/>
            <person name="Grigoriev I.V."/>
            <person name="Spatafora J.W."/>
            <person name="Nagy L.G."/>
            <person name="Kovacs G.M."/>
        </authorList>
    </citation>
    <scope>NUCLEOTIDE SEQUENCE [LARGE SCALE GENOMIC DNA]</scope>
    <source>
        <strain evidence="2 3">DSE2036</strain>
    </source>
</reference>
<feature type="compositionally biased region" description="Polar residues" evidence="1">
    <location>
        <begin position="1"/>
        <end position="15"/>
    </location>
</feature>
<feature type="non-terminal residue" evidence="2">
    <location>
        <position position="1"/>
    </location>
</feature>
<gene>
    <name evidence="2" type="ORF">DM02DRAFT_614856</name>
</gene>
<proteinExistence type="predicted"/>